<feature type="transmembrane region" description="Helical" evidence="2">
    <location>
        <begin position="46"/>
        <end position="67"/>
    </location>
</feature>
<organism evidence="3 4">
    <name type="scientific">Candidatus Collierbacteria bacterium GW2011_GWC2_43_12</name>
    <dbReference type="NCBI Taxonomy" id="1618390"/>
    <lineage>
        <taxon>Bacteria</taxon>
        <taxon>Candidatus Collieribacteriota</taxon>
    </lineage>
</organism>
<sequence length="142" mass="16361">MEINNRRKKKRYGWLIFFATLNWLAIALVIWKVDPETIKDFILPGSYMPMTILVMGGVFWLLSILFLSAARALWWTMGLTIFLELRIFGLGTPINGLMILGLLMSWELYAYKSRAQKSKEKGMDPGSLGDTRDRQVRGDEII</sequence>
<feature type="region of interest" description="Disordered" evidence="1">
    <location>
        <begin position="119"/>
        <end position="142"/>
    </location>
</feature>
<proteinExistence type="predicted"/>
<comment type="caution">
    <text evidence="3">The sequence shown here is derived from an EMBL/GenBank/DDBJ whole genome shotgun (WGS) entry which is preliminary data.</text>
</comment>
<evidence type="ECO:0000313" key="4">
    <source>
        <dbReference type="Proteomes" id="UP000033980"/>
    </source>
</evidence>
<feature type="transmembrane region" description="Helical" evidence="2">
    <location>
        <begin position="12"/>
        <end position="31"/>
    </location>
</feature>
<name>A0A0G1FBJ8_9BACT</name>
<evidence type="ECO:0000256" key="2">
    <source>
        <dbReference type="SAM" id="Phobius"/>
    </source>
</evidence>
<keyword evidence="2" id="KW-0812">Transmembrane</keyword>
<dbReference type="AlphaFoldDB" id="A0A0G1FBJ8"/>
<reference evidence="3 4" key="1">
    <citation type="journal article" date="2015" name="Nature">
        <title>rRNA introns, odd ribosomes, and small enigmatic genomes across a large radiation of phyla.</title>
        <authorList>
            <person name="Brown C.T."/>
            <person name="Hug L.A."/>
            <person name="Thomas B.C."/>
            <person name="Sharon I."/>
            <person name="Castelle C.J."/>
            <person name="Singh A."/>
            <person name="Wilkins M.J."/>
            <person name="Williams K.H."/>
            <person name="Banfield J.F."/>
        </authorList>
    </citation>
    <scope>NUCLEOTIDE SEQUENCE [LARGE SCALE GENOMIC DNA]</scope>
</reference>
<keyword evidence="2" id="KW-0472">Membrane</keyword>
<keyword evidence="2" id="KW-1133">Transmembrane helix</keyword>
<dbReference type="Proteomes" id="UP000033980">
    <property type="component" value="Unassembled WGS sequence"/>
</dbReference>
<protein>
    <submittedName>
        <fullName evidence="3">Uncharacterized protein</fullName>
    </submittedName>
</protein>
<accession>A0A0G1FBJ8</accession>
<dbReference type="EMBL" id="LCFK01000044">
    <property type="protein sequence ID" value="KKS92501.1"/>
    <property type="molecule type" value="Genomic_DNA"/>
</dbReference>
<evidence type="ECO:0000313" key="3">
    <source>
        <dbReference type="EMBL" id="KKS92501.1"/>
    </source>
</evidence>
<feature type="compositionally biased region" description="Basic and acidic residues" evidence="1">
    <location>
        <begin position="130"/>
        <end position="142"/>
    </location>
</feature>
<evidence type="ECO:0000256" key="1">
    <source>
        <dbReference type="SAM" id="MobiDB-lite"/>
    </source>
</evidence>
<gene>
    <name evidence="3" type="ORF">UV68_C0044G0010</name>
</gene>